<dbReference type="InterPro" id="IPR007110">
    <property type="entry name" value="Ig-like_dom"/>
</dbReference>
<keyword evidence="9" id="KW-1185">Reference proteome</keyword>
<dbReference type="GO" id="GO:0098609">
    <property type="term" value="P:cell-cell adhesion"/>
    <property type="evidence" value="ECO:0007669"/>
    <property type="project" value="TreeGrafter"/>
</dbReference>
<protein>
    <recommendedName>
        <fullName evidence="7">Ig-like domain-containing protein</fullName>
    </recommendedName>
</protein>
<feature type="compositionally biased region" description="Low complexity" evidence="6">
    <location>
        <begin position="466"/>
        <end position="480"/>
    </location>
</feature>
<dbReference type="GO" id="GO:0005911">
    <property type="term" value="C:cell-cell junction"/>
    <property type="evidence" value="ECO:0007669"/>
    <property type="project" value="TreeGrafter"/>
</dbReference>
<feature type="domain" description="Ig-like" evidence="7">
    <location>
        <begin position="513"/>
        <end position="601"/>
    </location>
</feature>
<feature type="region of interest" description="Disordered" evidence="6">
    <location>
        <begin position="101"/>
        <end position="210"/>
    </location>
</feature>
<dbReference type="Gene3D" id="2.60.40.10">
    <property type="entry name" value="Immunoglobulins"/>
    <property type="match status" value="3"/>
</dbReference>
<dbReference type="PANTHER" id="PTHR11640:SF155">
    <property type="entry name" value="IG-LIKE DOMAIN-CONTAINING PROTEIN"/>
    <property type="match status" value="1"/>
</dbReference>
<dbReference type="InterPro" id="IPR013162">
    <property type="entry name" value="CD80_C2-set"/>
</dbReference>
<evidence type="ECO:0000256" key="5">
    <source>
        <dbReference type="ARBA" id="ARBA00023319"/>
    </source>
</evidence>
<evidence type="ECO:0000256" key="3">
    <source>
        <dbReference type="ARBA" id="ARBA00023157"/>
    </source>
</evidence>
<dbReference type="GO" id="GO:0005886">
    <property type="term" value="C:plasma membrane"/>
    <property type="evidence" value="ECO:0007669"/>
    <property type="project" value="TreeGrafter"/>
</dbReference>
<dbReference type="InterPro" id="IPR036179">
    <property type="entry name" value="Ig-like_dom_sf"/>
</dbReference>
<dbReference type="InterPro" id="IPR003599">
    <property type="entry name" value="Ig_sub"/>
</dbReference>
<reference evidence="8 9" key="1">
    <citation type="submission" date="2020-04" db="EMBL/GenBank/DDBJ databases">
        <authorList>
            <person name="Wallbank WR R."/>
            <person name="Pardo Diaz C."/>
            <person name="Kozak K."/>
            <person name="Martin S."/>
            <person name="Jiggins C."/>
            <person name="Moest M."/>
            <person name="Warren A I."/>
            <person name="Byers J.R.P. K."/>
            <person name="Montejo-Kovacevich G."/>
            <person name="Yen C E."/>
        </authorList>
    </citation>
    <scope>NUCLEOTIDE SEQUENCE [LARGE SCALE GENOMIC DNA]</scope>
</reference>
<dbReference type="InterPro" id="IPR051275">
    <property type="entry name" value="Cell_adhesion_signaling"/>
</dbReference>
<evidence type="ECO:0000259" key="7">
    <source>
        <dbReference type="PROSITE" id="PS50835"/>
    </source>
</evidence>
<feature type="compositionally biased region" description="Basic and acidic residues" evidence="6">
    <location>
        <begin position="180"/>
        <end position="208"/>
    </location>
</feature>
<evidence type="ECO:0000313" key="8">
    <source>
        <dbReference type="EMBL" id="CAB3236665.1"/>
    </source>
</evidence>
<feature type="compositionally biased region" description="Polar residues" evidence="6">
    <location>
        <begin position="162"/>
        <end position="179"/>
    </location>
</feature>
<keyword evidence="2" id="KW-0472">Membrane</keyword>
<comment type="caution">
    <text evidence="8">The sequence shown here is derived from an EMBL/GenBank/DDBJ whole genome shotgun (WGS) entry which is preliminary data.</text>
</comment>
<dbReference type="SMART" id="SM00409">
    <property type="entry name" value="IG"/>
    <property type="match status" value="3"/>
</dbReference>
<dbReference type="InterPro" id="IPR003598">
    <property type="entry name" value="Ig_sub2"/>
</dbReference>
<dbReference type="SMART" id="SM00408">
    <property type="entry name" value="IGc2"/>
    <property type="match status" value="3"/>
</dbReference>
<feature type="domain" description="Ig-like" evidence="7">
    <location>
        <begin position="613"/>
        <end position="718"/>
    </location>
</feature>
<evidence type="ECO:0000256" key="1">
    <source>
        <dbReference type="ARBA" id="ARBA00004479"/>
    </source>
</evidence>
<dbReference type="PROSITE" id="PS50835">
    <property type="entry name" value="IG_LIKE"/>
    <property type="match status" value="3"/>
</dbReference>
<evidence type="ECO:0000313" key="9">
    <source>
        <dbReference type="Proteomes" id="UP000494106"/>
    </source>
</evidence>
<dbReference type="Pfam" id="PF13927">
    <property type="entry name" value="Ig_3"/>
    <property type="match status" value="1"/>
</dbReference>
<dbReference type="PANTHER" id="PTHR11640">
    <property type="entry name" value="NEPHRIN"/>
    <property type="match status" value="1"/>
</dbReference>
<comment type="subcellular location">
    <subcellularLocation>
        <location evidence="1">Membrane</location>
        <topology evidence="1">Single-pass type I membrane protein</topology>
    </subcellularLocation>
</comment>
<feature type="region of interest" description="Disordered" evidence="6">
    <location>
        <begin position="246"/>
        <end position="268"/>
    </location>
</feature>
<keyword evidence="3" id="KW-1015">Disulfide bond</keyword>
<keyword evidence="5" id="KW-0393">Immunoglobulin domain</keyword>
<dbReference type="GO" id="GO:0050839">
    <property type="term" value="F:cell adhesion molecule binding"/>
    <property type="evidence" value="ECO:0007669"/>
    <property type="project" value="TreeGrafter"/>
</dbReference>
<organism evidence="8 9">
    <name type="scientific">Arctia plantaginis</name>
    <name type="common">Wood tiger moth</name>
    <name type="synonym">Phalaena plantaginis</name>
    <dbReference type="NCBI Taxonomy" id="874455"/>
    <lineage>
        <taxon>Eukaryota</taxon>
        <taxon>Metazoa</taxon>
        <taxon>Ecdysozoa</taxon>
        <taxon>Arthropoda</taxon>
        <taxon>Hexapoda</taxon>
        <taxon>Insecta</taxon>
        <taxon>Pterygota</taxon>
        <taxon>Neoptera</taxon>
        <taxon>Endopterygota</taxon>
        <taxon>Lepidoptera</taxon>
        <taxon>Glossata</taxon>
        <taxon>Ditrysia</taxon>
        <taxon>Noctuoidea</taxon>
        <taxon>Erebidae</taxon>
        <taxon>Arctiinae</taxon>
        <taxon>Arctia</taxon>
    </lineage>
</organism>
<sequence length="856" mass="92016">MRVAALTSSTGTINVSGTWRRTRGHVSAGVEVNTHSWVNGKSWNNKRCHVRESVSHAGLPIGDVAVGFPFAFSSDWSSTDVPAPVDAAELVRDAPLYPVLRDEHNSPDSNIFTDVSPNNNIDTELIPDNDPAPAISSDANSTPDYSIAPGTNILTDNHLAPDTTSDAAETEHATNVQNNEETRVKRSAGQEHDRTHKSTSSSERRVKTGDTILNIRGAVRDAIGDAGAAPGPRASSRLDTFVIRPSQAQHAPRSPPRQESRHLHTPPQATKLERELLVEAHSVARIPCEISNGSDVRWYKDGESLNLPATPPSTASAASAGGEGVWLDNGTLVVGRATRGDAAAWRCTHKDEKGNTVSGKPTRLLIYEPVRSVYLAVDGRRLDAGNTWVPVRDKTELEVRCVAEGGVPPPDLTWRLLALEPALDHRPYLRIHHTNYSIEGVSVSHAVVTAARELHNATLMCEARQRTPARSSAPAASPATPSQPAPSAPKSAPLNGPLHVMAAKLEIHVTYPPSFVISRWPGFGVSLSAGGAAALRCDVDANPPARAWWLRDDANPTSSPPPLEAGDEAARGSATLRWAALRGSHAGWYRCRATWLDTEYSSIGYYLNVISAPEEITETVTETEQEEEEPDHQKVEVPLGGNVQLHCPKDGLPSSGTVGCWWRRVVGNSSESWAPAGSHHAHGVLGIKDALYQEGGEYRCVGARGPDLMRLRELKRVTLKVTGGATATALSATPWRGGWRLECGACGRGVRVLWLRGGGAGGALPAALAPDLPQHCWRAVLHVAEPDEVWCVAAAPAGGAVAVFPRRAAPVSPAPARHTVRALHNASCALRHRSYLLLLINVYLFIKCDISYSMRY</sequence>
<keyword evidence="4" id="KW-0325">Glycoprotein</keyword>
<feature type="compositionally biased region" description="Polar residues" evidence="6">
    <location>
        <begin position="107"/>
        <end position="122"/>
    </location>
</feature>
<feature type="domain" description="Ig-like" evidence="7">
    <location>
        <begin position="267"/>
        <end position="358"/>
    </location>
</feature>
<evidence type="ECO:0000256" key="6">
    <source>
        <dbReference type="SAM" id="MobiDB-lite"/>
    </source>
</evidence>
<evidence type="ECO:0000256" key="2">
    <source>
        <dbReference type="ARBA" id="ARBA00023136"/>
    </source>
</evidence>
<accession>A0A8S0ZSE2</accession>
<dbReference type="EMBL" id="CADEBC010000488">
    <property type="protein sequence ID" value="CAB3236665.1"/>
    <property type="molecule type" value="Genomic_DNA"/>
</dbReference>
<dbReference type="SUPFAM" id="SSF48726">
    <property type="entry name" value="Immunoglobulin"/>
    <property type="match status" value="3"/>
</dbReference>
<gene>
    <name evidence="8" type="ORF">APLA_LOCUS6625</name>
</gene>
<dbReference type="Proteomes" id="UP000494106">
    <property type="component" value="Unassembled WGS sequence"/>
</dbReference>
<feature type="region of interest" description="Disordered" evidence="6">
    <location>
        <begin position="464"/>
        <end position="493"/>
    </location>
</feature>
<dbReference type="InterPro" id="IPR013783">
    <property type="entry name" value="Ig-like_fold"/>
</dbReference>
<dbReference type="OrthoDB" id="9442762at2759"/>
<dbReference type="CDD" id="cd00096">
    <property type="entry name" value="Ig"/>
    <property type="match status" value="1"/>
</dbReference>
<proteinExistence type="predicted"/>
<evidence type="ECO:0000256" key="4">
    <source>
        <dbReference type="ARBA" id="ARBA00023180"/>
    </source>
</evidence>
<name>A0A8S0ZSE2_ARCPL</name>
<dbReference type="AlphaFoldDB" id="A0A8S0ZSE2"/>
<dbReference type="Pfam" id="PF08205">
    <property type="entry name" value="C2-set_2"/>
    <property type="match status" value="1"/>
</dbReference>